<accession>A0A143BLN3</accession>
<keyword evidence="2" id="KW-1185">Reference proteome</keyword>
<dbReference type="Proteomes" id="UP000076404">
    <property type="component" value="Chromosome"/>
</dbReference>
<evidence type="ECO:0000313" key="1">
    <source>
        <dbReference type="EMBL" id="AMW05420.1"/>
    </source>
</evidence>
<proteinExistence type="predicted"/>
<evidence type="ECO:0000313" key="2">
    <source>
        <dbReference type="Proteomes" id="UP000076404"/>
    </source>
</evidence>
<name>A0A143BLN3_9BACT</name>
<dbReference type="KEGG" id="gph:GEMMAAP_12645"/>
<organism evidence="1 2">
    <name type="scientific">Gemmatimonas phototrophica</name>
    <dbReference type="NCBI Taxonomy" id="1379270"/>
    <lineage>
        <taxon>Bacteria</taxon>
        <taxon>Pseudomonadati</taxon>
        <taxon>Gemmatimonadota</taxon>
        <taxon>Gemmatimonadia</taxon>
        <taxon>Gemmatimonadales</taxon>
        <taxon>Gemmatimonadaceae</taxon>
        <taxon>Gemmatimonas</taxon>
    </lineage>
</organism>
<reference evidence="1 2" key="2">
    <citation type="journal article" date="2016" name="Environ. Microbiol. Rep.">
        <title>Metagenomic evidence for the presence of phototrophic Gemmatimonadetes bacteria in diverse environments.</title>
        <authorList>
            <person name="Zeng Y."/>
            <person name="Baumbach J."/>
            <person name="Barbosa E.G."/>
            <person name="Azevedo V."/>
            <person name="Zhang C."/>
            <person name="Koblizek M."/>
        </authorList>
    </citation>
    <scope>NUCLEOTIDE SEQUENCE [LARGE SCALE GENOMIC DNA]</scope>
    <source>
        <strain evidence="1 2">AP64</strain>
    </source>
</reference>
<dbReference type="EMBL" id="CP011454">
    <property type="protein sequence ID" value="AMW05420.1"/>
    <property type="molecule type" value="Genomic_DNA"/>
</dbReference>
<reference evidence="1 2" key="1">
    <citation type="journal article" date="2014" name="Proc. Natl. Acad. Sci. U.S.A.">
        <title>Functional type 2 photosynthetic reaction centers found in the rare bacterial phylum Gemmatimonadetes.</title>
        <authorList>
            <person name="Zeng Y."/>
            <person name="Feng F."/>
            <person name="Medova H."/>
            <person name="Dean J."/>
            <person name="Koblizek M."/>
        </authorList>
    </citation>
    <scope>NUCLEOTIDE SEQUENCE [LARGE SCALE GENOMIC DNA]</scope>
    <source>
        <strain evidence="1 2">AP64</strain>
    </source>
</reference>
<dbReference type="eggNOG" id="ENOG5030KW5">
    <property type="taxonomic scope" value="Bacteria"/>
</dbReference>
<gene>
    <name evidence="1" type="ORF">GEMMAAP_12645</name>
</gene>
<protein>
    <submittedName>
        <fullName evidence="1">Uncharacterized protein</fullName>
    </submittedName>
</protein>
<sequence length="250" mass="26080">MDEIHVLTTDQVPPKNTVRNIESALMAQLGLRVNHRKISIATTLDAPRATDVPAEPVASGLSAVAGGAPAAAPVATPAAGTEVPPAVSTAASVAPDASAVGGSRSSFSSAPLPDVAAGRRLLIFEDVEVRRSRSRGVLCRVALSRDGQEFFGEAEGQETERSRIELAARATLQAIGSAMKSTPGGERSLALEGAKLVDAFDREFVFVSVSARVGREPVCLTGSCEVRESAETSAVLSVLDATNRWVHLER</sequence>
<dbReference type="AlphaFoldDB" id="A0A143BLN3"/>